<dbReference type="InterPro" id="IPR036414">
    <property type="entry name" value="YaeB_N_sf"/>
</dbReference>
<evidence type="ECO:0000256" key="3">
    <source>
        <dbReference type="SAM" id="Coils"/>
    </source>
</evidence>
<organism evidence="5 6">
    <name type="scientific">Polyplax serrata</name>
    <name type="common">Common mouse louse</name>
    <dbReference type="NCBI Taxonomy" id="468196"/>
    <lineage>
        <taxon>Eukaryota</taxon>
        <taxon>Metazoa</taxon>
        <taxon>Ecdysozoa</taxon>
        <taxon>Arthropoda</taxon>
        <taxon>Hexapoda</taxon>
        <taxon>Insecta</taxon>
        <taxon>Pterygota</taxon>
        <taxon>Neoptera</taxon>
        <taxon>Paraneoptera</taxon>
        <taxon>Psocodea</taxon>
        <taxon>Troctomorpha</taxon>
        <taxon>Phthiraptera</taxon>
        <taxon>Anoplura</taxon>
        <taxon>Polyplacidae</taxon>
        <taxon>Polyplax</taxon>
    </lineage>
</organism>
<reference evidence="5 6" key="1">
    <citation type="submission" date="2023-09" db="EMBL/GenBank/DDBJ databases">
        <title>Genomes of two closely related lineages of the louse Polyplax serrata with different host specificities.</title>
        <authorList>
            <person name="Martinu J."/>
            <person name="Tarabai H."/>
            <person name="Stefka J."/>
            <person name="Hypsa V."/>
        </authorList>
    </citation>
    <scope>NUCLEOTIDE SEQUENCE [LARGE SCALE GENOMIC DNA]</scope>
    <source>
        <strain evidence="5">98ZLc_SE</strain>
    </source>
</reference>
<name>A0ABR1AE05_POLSC</name>
<dbReference type="InterPro" id="IPR023370">
    <property type="entry name" value="TrmO-like_N"/>
</dbReference>
<comment type="similarity">
    <text evidence="2">Belongs to the tRNA methyltransferase O family.</text>
</comment>
<keyword evidence="3" id="KW-0175">Coiled coil</keyword>
<dbReference type="CDD" id="cd09281">
    <property type="entry name" value="UPF0066"/>
    <property type="match status" value="1"/>
</dbReference>
<evidence type="ECO:0000256" key="1">
    <source>
        <dbReference type="ARBA" id="ARBA00022691"/>
    </source>
</evidence>
<comment type="caution">
    <text evidence="5">The sequence shown here is derived from an EMBL/GenBank/DDBJ whole genome shotgun (WGS) entry which is preliminary data.</text>
</comment>
<evidence type="ECO:0000259" key="4">
    <source>
        <dbReference type="PROSITE" id="PS51668"/>
    </source>
</evidence>
<keyword evidence="1" id="KW-0949">S-adenosyl-L-methionine</keyword>
<evidence type="ECO:0000313" key="5">
    <source>
        <dbReference type="EMBL" id="KAK6617310.1"/>
    </source>
</evidence>
<feature type="domain" description="TsaA-like" evidence="4">
    <location>
        <begin position="75"/>
        <end position="213"/>
    </location>
</feature>
<proteinExistence type="inferred from homology"/>
<dbReference type="Proteomes" id="UP001359485">
    <property type="component" value="Unassembled WGS sequence"/>
</dbReference>
<dbReference type="Gene3D" id="2.40.30.70">
    <property type="entry name" value="YaeB-like"/>
    <property type="match status" value="1"/>
</dbReference>
<gene>
    <name evidence="5" type="ORF">RUM44_005641</name>
</gene>
<dbReference type="EMBL" id="JAWJWF010000052">
    <property type="protein sequence ID" value="KAK6617310.1"/>
    <property type="molecule type" value="Genomic_DNA"/>
</dbReference>
<keyword evidence="6" id="KW-1185">Reference proteome</keyword>
<dbReference type="InterPro" id="IPR036413">
    <property type="entry name" value="YaeB-like_sf"/>
</dbReference>
<accession>A0ABR1AE05</accession>
<evidence type="ECO:0000256" key="2">
    <source>
        <dbReference type="ARBA" id="ARBA00033753"/>
    </source>
</evidence>
<dbReference type="PANTHER" id="PTHR12818:SF0">
    <property type="entry name" value="TRNA (ADENINE(37)-N6)-METHYLTRANSFERASE"/>
    <property type="match status" value="1"/>
</dbReference>
<dbReference type="PANTHER" id="PTHR12818">
    <property type="entry name" value="TRNA (ADENINE(37)-N6)-METHYLTRANSFERASE"/>
    <property type="match status" value="1"/>
</dbReference>
<evidence type="ECO:0000313" key="6">
    <source>
        <dbReference type="Proteomes" id="UP001359485"/>
    </source>
</evidence>
<dbReference type="SUPFAM" id="SSF118196">
    <property type="entry name" value="YaeB-like"/>
    <property type="match status" value="1"/>
</dbReference>
<dbReference type="InterPro" id="IPR040372">
    <property type="entry name" value="YaeB-like"/>
</dbReference>
<protein>
    <recommendedName>
        <fullName evidence="4">TsaA-like domain-containing protein</fullName>
    </recommendedName>
</protein>
<feature type="coiled-coil region" evidence="3">
    <location>
        <begin position="11"/>
        <end position="38"/>
    </location>
</feature>
<dbReference type="NCBIfam" id="TIGR00104">
    <property type="entry name" value="tRNA_TsaA"/>
    <property type="match status" value="1"/>
</dbReference>
<dbReference type="PROSITE" id="PS51668">
    <property type="entry name" value="TSAA_2"/>
    <property type="match status" value="1"/>
</dbReference>
<sequence>MEKENNRVELINQLQRQLSIARSEIKNLRQQVINLKHTQKNDVDEIQNYLKSVKCQNCKNNSQASTNCECEYPNFQSIGTIESWFPEKRGIPRQGILCSESQGVLTLFPSVVNNPSYALDGLEQFSHMWIIYHFHKTDANHIRTKVAPPKLNGERVGVFSTRSPHRPCPIGLSVVKIDRITENKVYFSGVDMLNGTPVLDIKPYIPHYDNPVLLGQQSDREVEGGVTEEGTPVLNLLVPDEGRSEGREAPDGEEDAQVKVPSWISNSANGKLKVEFTKRGLSQLNELSQSEQLKKAIVNIVEEDPRSVYLKQKLGNQFYTFLIKDVHVTCKFYDAKGVVVIHQLKEANQNCVCGKPEWQCGEHAK</sequence>
<dbReference type="Gene3D" id="3.30.2310.10">
    <property type="entry name" value="YaeB-like"/>
    <property type="match status" value="1"/>
</dbReference>
<dbReference type="Pfam" id="PF01980">
    <property type="entry name" value="TrmO_N"/>
    <property type="match status" value="1"/>
</dbReference>